<proteinExistence type="predicted"/>
<dbReference type="Gene3D" id="3.10.10.10">
    <property type="entry name" value="HIV Type 1 Reverse Transcriptase, subunit A, domain 1"/>
    <property type="match status" value="1"/>
</dbReference>
<comment type="caution">
    <text evidence="1">The sequence shown here is derived from an EMBL/GenBank/DDBJ whole genome shotgun (WGS) entry which is preliminary data.</text>
</comment>
<dbReference type="InterPro" id="IPR043502">
    <property type="entry name" value="DNA/RNA_pol_sf"/>
</dbReference>
<dbReference type="Proteomes" id="UP000009882">
    <property type="component" value="Unassembled WGS sequence"/>
</dbReference>
<dbReference type="InParanoid" id="K9FWI8"/>
<keyword evidence="2" id="KW-1185">Reference proteome</keyword>
<organism evidence="1 2">
    <name type="scientific">Penicillium digitatum (strain PHI26 / CECT 20796)</name>
    <name type="common">Green mold</name>
    <dbReference type="NCBI Taxonomy" id="1170229"/>
    <lineage>
        <taxon>Eukaryota</taxon>
        <taxon>Fungi</taxon>
        <taxon>Dikarya</taxon>
        <taxon>Ascomycota</taxon>
        <taxon>Pezizomycotina</taxon>
        <taxon>Eurotiomycetes</taxon>
        <taxon>Eurotiomycetidae</taxon>
        <taxon>Eurotiales</taxon>
        <taxon>Aspergillaceae</taxon>
        <taxon>Penicillium</taxon>
    </lineage>
</organism>
<dbReference type="OrthoDB" id="4502494at2759"/>
<name>K9FWI8_PEND2</name>
<gene>
    <name evidence="1" type="ORF">PDIG_73770</name>
</gene>
<evidence type="ECO:0000313" key="2">
    <source>
        <dbReference type="Proteomes" id="UP000009882"/>
    </source>
</evidence>
<dbReference type="SUPFAM" id="SSF56672">
    <property type="entry name" value="DNA/RNA polymerases"/>
    <property type="match status" value="1"/>
</dbReference>
<dbReference type="EMBL" id="AKCT01000266">
    <property type="protein sequence ID" value="EKV07103.1"/>
    <property type="molecule type" value="Genomic_DNA"/>
</dbReference>
<dbReference type="HOGENOM" id="CLU_3377279_0_0_1"/>
<evidence type="ECO:0000313" key="1">
    <source>
        <dbReference type="EMBL" id="EKV07103.1"/>
    </source>
</evidence>
<sequence>MKAAKKYILDNLEKGFIVPSSAPYASPILMAKKT</sequence>
<reference evidence="2" key="1">
    <citation type="journal article" date="2012" name="BMC Genomics">
        <title>Genome sequence of the necrotrophic fungus Penicillium digitatum, the main postharvest pathogen of citrus.</title>
        <authorList>
            <person name="Marcet-Houben M."/>
            <person name="Ballester A.-R."/>
            <person name="de la Fuente B."/>
            <person name="Harries E."/>
            <person name="Marcos J.F."/>
            <person name="Gonzalez-Candelas L."/>
            <person name="Gabaldon T."/>
        </authorList>
    </citation>
    <scope>NUCLEOTIDE SEQUENCE [LARGE SCALE GENOMIC DNA]</scope>
    <source>
        <strain evidence="2">PHI26 / CECT 20796</strain>
    </source>
</reference>
<accession>K9FWI8</accession>
<dbReference type="AlphaFoldDB" id="K9FWI8"/>
<protein>
    <submittedName>
        <fullName evidence="1">Gag/polymerase/env polyprotein, putative</fullName>
    </submittedName>
</protein>